<feature type="transmembrane region" description="Helical" evidence="5">
    <location>
        <begin position="141"/>
        <end position="160"/>
    </location>
</feature>
<evidence type="ECO:0000256" key="4">
    <source>
        <dbReference type="ARBA" id="ARBA00023136"/>
    </source>
</evidence>
<evidence type="ECO:0000256" key="5">
    <source>
        <dbReference type="SAM" id="Phobius"/>
    </source>
</evidence>
<dbReference type="EMBL" id="JACHKY010000002">
    <property type="protein sequence ID" value="MBB4797307.1"/>
    <property type="molecule type" value="Genomic_DNA"/>
</dbReference>
<dbReference type="Proteomes" id="UP000539957">
    <property type="component" value="Unassembled WGS sequence"/>
</dbReference>
<proteinExistence type="predicted"/>
<organism evidence="7 8">
    <name type="scientific">Brevundimonas bullata</name>
    <dbReference type="NCBI Taxonomy" id="13160"/>
    <lineage>
        <taxon>Bacteria</taxon>
        <taxon>Pseudomonadati</taxon>
        <taxon>Pseudomonadota</taxon>
        <taxon>Alphaproteobacteria</taxon>
        <taxon>Caulobacterales</taxon>
        <taxon>Caulobacteraceae</taxon>
        <taxon>Brevundimonas</taxon>
    </lineage>
</organism>
<gene>
    <name evidence="7" type="ORF">HNP32_001031</name>
</gene>
<protein>
    <recommendedName>
        <fullName evidence="6">Yip1 domain-containing protein</fullName>
    </recommendedName>
</protein>
<evidence type="ECO:0000256" key="1">
    <source>
        <dbReference type="ARBA" id="ARBA00004141"/>
    </source>
</evidence>
<comment type="caution">
    <text evidence="7">The sequence shown here is derived from an EMBL/GenBank/DDBJ whole genome shotgun (WGS) entry which is preliminary data.</text>
</comment>
<dbReference type="Pfam" id="PF04893">
    <property type="entry name" value="Yip1"/>
    <property type="match status" value="1"/>
</dbReference>
<dbReference type="GO" id="GO:0016020">
    <property type="term" value="C:membrane"/>
    <property type="evidence" value="ECO:0007669"/>
    <property type="project" value="UniProtKB-SubCell"/>
</dbReference>
<keyword evidence="3 5" id="KW-1133">Transmembrane helix</keyword>
<dbReference type="InterPro" id="IPR006977">
    <property type="entry name" value="Yip1_dom"/>
</dbReference>
<dbReference type="AlphaFoldDB" id="A0A7W7INA6"/>
<feature type="transmembrane region" description="Helical" evidence="5">
    <location>
        <begin position="81"/>
        <end position="106"/>
    </location>
</feature>
<feature type="domain" description="Yip1" evidence="6">
    <location>
        <begin position="20"/>
        <end position="188"/>
    </location>
</feature>
<sequence length="213" mass="22153">MTAPNPPAIDPGLVARVQNILMRPKLEWPVIAAEYATPRSLFARYAMILAAIGPVAGLIGGQLFPIHIFGSVMRTPAVGGLLGAIVSWGLSLLSVFVLALIIDALAPTFNGTKDKVQSMKVAVYSMTAAWVASIFNLFPALAWLGGLLGLYGFYLLYLGLPTLMKTPQDKALGYTVVVVIAAIVLAMVVSAIAAGVVASFVIGTVGLGALALS</sequence>
<evidence type="ECO:0000256" key="2">
    <source>
        <dbReference type="ARBA" id="ARBA00022692"/>
    </source>
</evidence>
<evidence type="ECO:0000259" key="6">
    <source>
        <dbReference type="Pfam" id="PF04893"/>
    </source>
</evidence>
<keyword evidence="4 5" id="KW-0472">Membrane</keyword>
<dbReference type="RefSeq" id="WP_184267828.1">
    <property type="nucleotide sequence ID" value="NZ_JACHKY010000002.1"/>
</dbReference>
<feature type="transmembrane region" description="Helical" evidence="5">
    <location>
        <begin position="118"/>
        <end position="135"/>
    </location>
</feature>
<feature type="transmembrane region" description="Helical" evidence="5">
    <location>
        <begin position="45"/>
        <end position="69"/>
    </location>
</feature>
<evidence type="ECO:0000313" key="8">
    <source>
        <dbReference type="Proteomes" id="UP000539957"/>
    </source>
</evidence>
<reference evidence="7 8" key="1">
    <citation type="submission" date="2020-08" db="EMBL/GenBank/DDBJ databases">
        <title>Functional genomics of gut bacteria from endangered species of beetles.</title>
        <authorList>
            <person name="Carlos-Shanley C."/>
        </authorList>
    </citation>
    <scope>NUCLEOTIDE SEQUENCE [LARGE SCALE GENOMIC DNA]</scope>
    <source>
        <strain evidence="7 8">S00123</strain>
    </source>
</reference>
<name>A0A7W7INA6_9CAUL</name>
<keyword evidence="2 5" id="KW-0812">Transmembrane</keyword>
<comment type="subcellular location">
    <subcellularLocation>
        <location evidence="1">Membrane</location>
        <topology evidence="1">Multi-pass membrane protein</topology>
    </subcellularLocation>
</comment>
<accession>A0A7W7INA6</accession>
<evidence type="ECO:0000313" key="7">
    <source>
        <dbReference type="EMBL" id="MBB4797307.1"/>
    </source>
</evidence>
<evidence type="ECO:0000256" key="3">
    <source>
        <dbReference type="ARBA" id="ARBA00022989"/>
    </source>
</evidence>
<feature type="transmembrane region" description="Helical" evidence="5">
    <location>
        <begin position="172"/>
        <end position="202"/>
    </location>
</feature>
<keyword evidence="8" id="KW-1185">Reference proteome</keyword>